<comment type="similarity">
    <text evidence="1">Belongs to the MecA family.</text>
</comment>
<accession>A0A1I0GW86</accession>
<dbReference type="Gene3D" id="3.30.70.1950">
    <property type="match status" value="1"/>
</dbReference>
<dbReference type="PANTHER" id="PTHR39161:SF1">
    <property type="entry name" value="ADAPTER PROTEIN MECA 1"/>
    <property type="match status" value="1"/>
</dbReference>
<sequence length="264" mass="29286">MTVPMAPEIDTEQEVILLKIERINENQIRCTLTSFDLSVRNLNLVELAYGTEKARKLFREMIQKASNEVGFEADDIPLMVEAIPLSGESIMLVITKIEDPEELDTRFAKFSPPSDEDTESLLSQLAGQLLEGAGDMDYTESTAMPAPGKGLQAGETGGSASADGRDADATRIFRFENLDRICEAARAVGGLYSGVNTLFKKPGTRQYYLVMKRKGGGDLEFSRSCNILAEYAMKLSNEYASEAYFREHYEIIIADKALQDLQKI</sequence>
<evidence type="ECO:0000256" key="2">
    <source>
        <dbReference type="SAM" id="MobiDB-lite"/>
    </source>
</evidence>
<dbReference type="InterPro" id="IPR008681">
    <property type="entry name" value="Neg-reg_MecA"/>
</dbReference>
<organism evidence="3 4">
    <name type="scientific">Enterocloster lavalensis</name>
    <dbReference type="NCBI Taxonomy" id="460384"/>
    <lineage>
        <taxon>Bacteria</taxon>
        <taxon>Bacillati</taxon>
        <taxon>Bacillota</taxon>
        <taxon>Clostridia</taxon>
        <taxon>Lachnospirales</taxon>
        <taxon>Lachnospiraceae</taxon>
        <taxon>Enterocloster</taxon>
    </lineage>
</organism>
<protein>
    <submittedName>
        <fullName evidence="3">Adapter protein MecA 1/2</fullName>
    </submittedName>
</protein>
<dbReference type="STRING" id="460384.SAMN05216313_11339"/>
<evidence type="ECO:0000313" key="3">
    <source>
        <dbReference type="EMBL" id="SET74781.1"/>
    </source>
</evidence>
<dbReference type="EMBL" id="FOIM01000013">
    <property type="protein sequence ID" value="SET74781.1"/>
    <property type="molecule type" value="Genomic_DNA"/>
</dbReference>
<gene>
    <name evidence="3" type="ORF">SAMN05216313_11339</name>
</gene>
<dbReference type="Pfam" id="PF05389">
    <property type="entry name" value="MecA"/>
    <property type="match status" value="1"/>
</dbReference>
<evidence type="ECO:0000313" key="4">
    <source>
        <dbReference type="Proteomes" id="UP000198508"/>
    </source>
</evidence>
<evidence type="ECO:0000256" key="1">
    <source>
        <dbReference type="ARBA" id="ARBA00005397"/>
    </source>
</evidence>
<dbReference type="AlphaFoldDB" id="A0A1I0GW86"/>
<reference evidence="4" key="1">
    <citation type="submission" date="2016-10" db="EMBL/GenBank/DDBJ databases">
        <authorList>
            <person name="Varghese N."/>
            <person name="Submissions S."/>
        </authorList>
    </citation>
    <scope>NUCLEOTIDE SEQUENCE [LARGE SCALE GENOMIC DNA]</scope>
    <source>
        <strain evidence="4">NLAE-zl-G277</strain>
    </source>
</reference>
<name>A0A1I0GW86_9FIRM</name>
<keyword evidence="4" id="KW-1185">Reference proteome</keyword>
<dbReference type="InterPro" id="IPR038471">
    <property type="entry name" value="MecA_C_sf"/>
</dbReference>
<dbReference type="Proteomes" id="UP000198508">
    <property type="component" value="Unassembled WGS sequence"/>
</dbReference>
<feature type="region of interest" description="Disordered" evidence="2">
    <location>
        <begin position="138"/>
        <end position="164"/>
    </location>
</feature>
<proteinExistence type="inferred from homology"/>
<dbReference type="PANTHER" id="PTHR39161">
    <property type="entry name" value="ADAPTER PROTEIN MECA"/>
    <property type="match status" value="1"/>
</dbReference>